<dbReference type="Proteomes" id="UP000605846">
    <property type="component" value="Unassembled WGS sequence"/>
</dbReference>
<gene>
    <name evidence="2" type="ORF">EC973_005740</name>
</gene>
<evidence type="ECO:0000313" key="3">
    <source>
        <dbReference type="Proteomes" id="UP000605846"/>
    </source>
</evidence>
<feature type="compositionally biased region" description="Polar residues" evidence="1">
    <location>
        <begin position="63"/>
        <end position="77"/>
    </location>
</feature>
<comment type="caution">
    <text evidence="2">The sequence shown here is derived from an EMBL/GenBank/DDBJ whole genome shotgun (WGS) entry which is preliminary data.</text>
</comment>
<keyword evidence="3" id="KW-1185">Reference proteome</keyword>
<dbReference type="EMBL" id="JABAYA010000330">
    <property type="protein sequence ID" value="KAF7720948.1"/>
    <property type="molecule type" value="Genomic_DNA"/>
</dbReference>
<protein>
    <submittedName>
        <fullName evidence="2">Uncharacterized protein</fullName>
    </submittedName>
</protein>
<dbReference type="AlphaFoldDB" id="A0A8H7BK67"/>
<reference evidence="2" key="1">
    <citation type="submission" date="2020-01" db="EMBL/GenBank/DDBJ databases">
        <title>Genome Sequencing of Three Apophysomyces-Like Fungal Strains Confirms a Novel Fungal Genus in the Mucoromycota with divergent Burkholderia-like Endosymbiotic Bacteria.</title>
        <authorList>
            <person name="Stajich J.E."/>
            <person name="Macias A.M."/>
            <person name="Carter-House D."/>
            <person name="Lovett B."/>
            <person name="Kasson L.R."/>
            <person name="Berry K."/>
            <person name="Grigoriev I."/>
            <person name="Chang Y."/>
            <person name="Spatafora J."/>
            <person name="Kasson M.T."/>
        </authorList>
    </citation>
    <scope>NUCLEOTIDE SEQUENCE</scope>
    <source>
        <strain evidence="2">NRRL A-21654</strain>
    </source>
</reference>
<evidence type="ECO:0000256" key="1">
    <source>
        <dbReference type="SAM" id="MobiDB-lite"/>
    </source>
</evidence>
<name>A0A8H7BK67_9FUNG</name>
<accession>A0A8H7BK67</accession>
<organism evidence="2 3">
    <name type="scientific">Apophysomyces ossiformis</name>
    <dbReference type="NCBI Taxonomy" id="679940"/>
    <lineage>
        <taxon>Eukaryota</taxon>
        <taxon>Fungi</taxon>
        <taxon>Fungi incertae sedis</taxon>
        <taxon>Mucoromycota</taxon>
        <taxon>Mucoromycotina</taxon>
        <taxon>Mucoromycetes</taxon>
        <taxon>Mucorales</taxon>
        <taxon>Mucorineae</taxon>
        <taxon>Mucoraceae</taxon>
        <taxon>Apophysomyces</taxon>
    </lineage>
</organism>
<feature type="compositionally biased region" description="Acidic residues" evidence="1">
    <location>
        <begin position="106"/>
        <end position="131"/>
    </location>
</feature>
<proteinExistence type="predicted"/>
<sequence length="131" mass="14601">MSKPMALLRDLITQDTFPLHVDRPTILGRNPIFKIKNRQDELPFQIDLPSAVQPPEPPKVETMSETTTSDRTLSEVENPSLHVDGSNEPEPERSVSPESSLLGGESWEDILADDDEDGSYIDDDDVGSNKR</sequence>
<feature type="region of interest" description="Disordered" evidence="1">
    <location>
        <begin position="48"/>
        <end position="131"/>
    </location>
</feature>
<evidence type="ECO:0000313" key="2">
    <source>
        <dbReference type="EMBL" id="KAF7720948.1"/>
    </source>
</evidence>